<evidence type="ECO:0000313" key="3">
    <source>
        <dbReference type="Proteomes" id="UP000717534"/>
    </source>
</evidence>
<reference evidence="2 3" key="1">
    <citation type="submission" date="2021-02" db="EMBL/GenBank/DDBJ databases">
        <title>Activity-based single-cell genomes from oceanic crustal fluid captures similar information to metagenomic and metatranscriptomic surveys with orders of magnitude less sampling.</title>
        <authorList>
            <person name="D'Angelo T.S."/>
            <person name="Orcutt B.N."/>
        </authorList>
    </citation>
    <scope>NUCLEOTIDE SEQUENCE [LARGE SCALE GENOMIC DNA]</scope>
    <source>
        <strain evidence="2">AH-315-G02</strain>
    </source>
</reference>
<keyword evidence="1" id="KW-0812">Transmembrane</keyword>
<evidence type="ECO:0000256" key="1">
    <source>
        <dbReference type="SAM" id="Phobius"/>
    </source>
</evidence>
<keyword evidence="1" id="KW-1133">Transmembrane helix</keyword>
<organism evidence="2 3">
    <name type="scientific">Desulfotalea psychrophila</name>
    <dbReference type="NCBI Taxonomy" id="84980"/>
    <lineage>
        <taxon>Bacteria</taxon>
        <taxon>Pseudomonadati</taxon>
        <taxon>Thermodesulfobacteriota</taxon>
        <taxon>Desulfobulbia</taxon>
        <taxon>Desulfobulbales</taxon>
        <taxon>Desulfocapsaceae</taxon>
        <taxon>Desulfotalea</taxon>
    </lineage>
</organism>
<name>A0ABS3AVA8_9BACT</name>
<keyword evidence="3" id="KW-1185">Reference proteome</keyword>
<proteinExistence type="predicted"/>
<gene>
    <name evidence="2" type="ORF">JYU06_04190</name>
</gene>
<evidence type="ECO:0000313" key="2">
    <source>
        <dbReference type="EMBL" id="MBN4068703.1"/>
    </source>
</evidence>
<evidence type="ECO:0008006" key="4">
    <source>
        <dbReference type="Google" id="ProtNLM"/>
    </source>
</evidence>
<comment type="caution">
    <text evidence="2">The sequence shown here is derived from an EMBL/GenBank/DDBJ whole genome shotgun (WGS) entry which is preliminary data.</text>
</comment>
<dbReference type="Proteomes" id="UP000717534">
    <property type="component" value="Unassembled WGS sequence"/>
</dbReference>
<sequence length="359" mass="40330">MSKLAAVVLSFIKNRWPDRISYLSSEECSFISRSVPEGTKVNSSLVKLNYNVLSPFPAPETVYLASDTKILLWFLRPRPDQTGGGRIVLPEGLLLAKGYLADTSDAVLICRKESQSEFIIVKNGTLVSQFVKLDHNQEMSSALLALLCREHSLVSPDVQQIDDVERSGLLSRGLTRLSLKEISGFWLSGIKGNYEFLELAGKLLPAILLVILLYSSIQIGGAWFYKQKITSSRQTLESLQVELDPLLKQRHMEEKEVDFWSTFIENETNTLSLVAAYQLVAEAVLAVDGELIRWNGVKNSVTFMVLLDDAALLMNTLRQDARLLSVRFDGAVRKDRKTDRERATFRLELGAVSMLRKDE</sequence>
<keyword evidence="1" id="KW-0472">Membrane</keyword>
<dbReference type="EMBL" id="JAFITO010000041">
    <property type="protein sequence ID" value="MBN4068703.1"/>
    <property type="molecule type" value="Genomic_DNA"/>
</dbReference>
<protein>
    <recommendedName>
        <fullName evidence="4">GspL cytoplasmic actin-ATPase-like domain-containing protein</fullName>
    </recommendedName>
</protein>
<feature type="transmembrane region" description="Helical" evidence="1">
    <location>
        <begin position="203"/>
        <end position="225"/>
    </location>
</feature>
<accession>A0ABS3AVA8</accession>